<proteinExistence type="predicted"/>
<dbReference type="Proteomes" id="UP000245207">
    <property type="component" value="Unassembled WGS sequence"/>
</dbReference>
<dbReference type="EMBL" id="PKPP01013189">
    <property type="protein sequence ID" value="PWA41273.1"/>
    <property type="molecule type" value="Genomic_DNA"/>
</dbReference>
<dbReference type="STRING" id="35608.A0A2U1KX17"/>
<feature type="region of interest" description="Disordered" evidence="2">
    <location>
        <begin position="1"/>
        <end position="23"/>
    </location>
</feature>
<feature type="domain" description="G protein gamma" evidence="3">
    <location>
        <begin position="141"/>
        <end position="194"/>
    </location>
</feature>
<dbReference type="AlphaFoldDB" id="A0A2U1KX17"/>
<dbReference type="PANTHER" id="PTHR32378">
    <property type="entry name" value="GUANINE NUCLEOTIDE-BINDING PROTEIN SUBUNIT GAMMA 3"/>
    <property type="match status" value="1"/>
</dbReference>
<reference evidence="4 5" key="1">
    <citation type="journal article" date="2018" name="Mol. Plant">
        <title>The genome of Artemisia annua provides insight into the evolution of Asteraceae family and artemisinin biosynthesis.</title>
        <authorList>
            <person name="Shen Q."/>
            <person name="Zhang L."/>
            <person name="Liao Z."/>
            <person name="Wang S."/>
            <person name="Yan T."/>
            <person name="Shi P."/>
            <person name="Liu M."/>
            <person name="Fu X."/>
            <person name="Pan Q."/>
            <person name="Wang Y."/>
            <person name="Lv Z."/>
            <person name="Lu X."/>
            <person name="Zhang F."/>
            <person name="Jiang W."/>
            <person name="Ma Y."/>
            <person name="Chen M."/>
            <person name="Hao X."/>
            <person name="Li L."/>
            <person name="Tang Y."/>
            <person name="Lv G."/>
            <person name="Zhou Y."/>
            <person name="Sun X."/>
            <person name="Brodelius P.E."/>
            <person name="Rose J.K.C."/>
            <person name="Tang K."/>
        </authorList>
    </citation>
    <scope>NUCLEOTIDE SEQUENCE [LARGE SCALE GENOMIC DNA]</scope>
    <source>
        <strain evidence="5">cv. Huhao1</strain>
        <tissue evidence="4">Leaf</tissue>
    </source>
</reference>
<organism evidence="4 5">
    <name type="scientific">Artemisia annua</name>
    <name type="common">Sweet wormwood</name>
    <dbReference type="NCBI Taxonomy" id="35608"/>
    <lineage>
        <taxon>Eukaryota</taxon>
        <taxon>Viridiplantae</taxon>
        <taxon>Streptophyta</taxon>
        <taxon>Embryophyta</taxon>
        <taxon>Tracheophyta</taxon>
        <taxon>Spermatophyta</taxon>
        <taxon>Magnoliopsida</taxon>
        <taxon>eudicotyledons</taxon>
        <taxon>Gunneridae</taxon>
        <taxon>Pentapetalae</taxon>
        <taxon>asterids</taxon>
        <taxon>campanulids</taxon>
        <taxon>Asterales</taxon>
        <taxon>Asteraceae</taxon>
        <taxon>Asteroideae</taxon>
        <taxon>Anthemideae</taxon>
        <taxon>Artemisiinae</taxon>
        <taxon>Artemisia</taxon>
    </lineage>
</organism>
<name>A0A2U1KX17_ARTAN</name>
<dbReference type="SMART" id="SM01224">
    <property type="entry name" value="G_gamma"/>
    <property type="match status" value="2"/>
</dbReference>
<comment type="caution">
    <text evidence="4">The sequence shown here is derived from an EMBL/GenBank/DDBJ whole genome shotgun (WGS) entry which is preliminary data.</text>
</comment>
<dbReference type="PANTHER" id="PTHR32378:SF10">
    <property type="entry name" value="GUANINE NUCLEOTIDE-BINDING PROTEIN SUBUNIT GAMMA 3"/>
    <property type="match status" value="1"/>
</dbReference>
<sequence>MDGSTSNESYSSSMSPVSLSPNSSSSFVFVDLYGKRRQIAKVQVLEREIGLLQDEIKSLAELELASRCCKELDDYVEATPDPLVALDNQEKTCTSGCCKFSEVMDGSTSNESYSSSMSPVSLSPNSSSSFVFVDLYGKRRQIAKVQVLEREIGLLQDEIKSLAELELASRCCKELDDYVEATPDPLQKTAVAVTTKRKHAPQDAANVPRFHVIAAAIRHVLNVQFVAAVTHARAFKCMI</sequence>
<feature type="coiled-coil region" evidence="1">
    <location>
        <begin position="35"/>
        <end position="62"/>
    </location>
</feature>
<dbReference type="InterPro" id="IPR055305">
    <property type="entry name" value="GG3-like"/>
</dbReference>
<evidence type="ECO:0000256" key="1">
    <source>
        <dbReference type="SAM" id="Coils"/>
    </source>
</evidence>
<keyword evidence="5" id="KW-1185">Reference proteome</keyword>
<dbReference type="OrthoDB" id="1936517at2759"/>
<feature type="coiled-coil region" evidence="1">
    <location>
        <begin position="138"/>
        <end position="165"/>
    </location>
</feature>
<evidence type="ECO:0000259" key="3">
    <source>
        <dbReference type="SMART" id="SM01224"/>
    </source>
</evidence>
<dbReference type="InterPro" id="IPR015898">
    <property type="entry name" value="G-protein_gamma-like_dom"/>
</dbReference>
<accession>A0A2U1KX17</accession>
<evidence type="ECO:0000256" key="2">
    <source>
        <dbReference type="SAM" id="MobiDB-lite"/>
    </source>
</evidence>
<keyword evidence="1" id="KW-0175">Coiled coil</keyword>
<evidence type="ECO:0000313" key="4">
    <source>
        <dbReference type="EMBL" id="PWA41273.1"/>
    </source>
</evidence>
<feature type="domain" description="G protein gamma" evidence="3">
    <location>
        <begin position="38"/>
        <end position="94"/>
    </location>
</feature>
<gene>
    <name evidence="4" type="ORF">CTI12_AA555110</name>
</gene>
<protein>
    <submittedName>
        <fullName evidence="4">G-protein gamma-like domain-containing protein</fullName>
    </submittedName>
</protein>
<evidence type="ECO:0000313" key="5">
    <source>
        <dbReference type="Proteomes" id="UP000245207"/>
    </source>
</evidence>